<dbReference type="EMBL" id="JAVHJL010000002">
    <property type="protein sequence ID" value="KAK6510224.1"/>
    <property type="molecule type" value="Genomic_DNA"/>
</dbReference>
<organism evidence="1 2">
    <name type="scientific">Arthrobotrys musiformis</name>
    <dbReference type="NCBI Taxonomy" id="47236"/>
    <lineage>
        <taxon>Eukaryota</taxon>
        <taxon>Fungi</taxon>
        <taxon>Dikarya</taxon>
        <taxon>Ascomycota</taxon>
        <taxon>Pezizomycotina</taxon>
        <taxon>Orbiliomycetes</taxon>
        <taxon>Orbiliales</taxon>
        <taxon>Orbiliaceae</taxon>
        <taxon>Arthrobotrys</taxon>
    </lineage>
</organism>
<sequence>MAMSFTVNYISGRPSYATRNRAQTLIPANVERVLWNPLLAPTIGEASTGSINCCTYVMPTAVNPTIEIGMEIVVNSIPVGTQFTIIGALRGNSLLQSGTVTVPSGTTTIPIINFQVFPNARNFPCRMAGDWTWSLNITGRPPIVNATTTRLELCMVKFSPPQGPLNPPNPATIARTDFGGEYPIDIFRLFLPPPEDLAGILASPLPNYLIRSMTVIWNLGLNPNPELGATRLFYYETLNGAPAYIDGYLGGTFQLTRFARGMFDSLNCYDLAGLAQAAACILQDDLGNDILSSRWIYCSPFGYINSGPLFGWPQYPTCNSPFFGNGKLPFYPPASTDRNSFGGHAWVEVVIPPNPLPLVLDATHCLQASPNAPSSGTQDRAVYLNGQTDNTRGPYSWLYASNPASRTSMIGLNGFGRVPFFLTELNSDKLGVQSDLVNNAPCDPQSLLQLVKGLLPNASIDMDDYVVSSKGCQAVVVFSGAFSNGHRLTLEVTDANSKPVAERHFQHQREQILNGVPKDFILDSSHLGENSVRLISSIAWLRNSTRIKIMVSAKCLEKNPQTTDTLLGLSKIIDNHFNTNAVSPPEQHRPASNLTGSKAVKVSVGDKFSINIGGLKNNLASVELSSKGIIQSLGPLNEAHEFEFYAVAAGKLTIKLCVAHRKTLALQILEVDVTVANKVVCHCETSLTGQENTLHPKLFGTRLFGA</sequence>
<reference evidence="1 2" key="1">
    <citation type="submission" date="2023-08" db="EMBL/GenBank/DDBJ databases">
        <authorList>
            <person name="Palmer J.M."/>
        </authorList>
    </citation>
    <scope>NUCLEOTIDE SEQUENCE [LARGE SCALE GENOMIC DNA]</scope>
    <source>
        <strain evidence="1 2">TWF481</strain>
    </source>
</reference>
<protein>
    <submittedName>
        <fullName evidence="1">Uncharacterized protein</fullName>
    </submittedName>
</protein>
<proteinExistence type="predicted"/>
<evidence type="ECO:0000313" key="1">
    <source>
        <dbReference type="EMBL" id="KAK6510224.1"/>
    </source>
</evidence>
<evidence type="ECO:0000313" key="2">
    <source>
        <dbReference type="Proteomes" id="UP001370758"/>
    </source>
</evidence>
<dbReference type="Proteomes" id="UP001370758">
    <property type="component" value="Unassembled WGS sequence"/>
</dbReference>
<name>A0AAV9WM63_9PEZI</name>
<accession>A0AAV9WM63</accession>
<keyword evidence="2" id="KW-1185">Reference proteome</keyword>
<gene>
    <name evidence="1" type="ORF">TWF481_004940</name>
</gene>
<dbReference type="AlphaFoldDB" id="A0AAV9WM63"/>
<comment type="caution">
    <text evidence="1">The sequence shown here is derived from an EMBL/GenBank/DDBJ whole genome shotgun (WGS) entry which is preliminary data.</text>
</comment>